<evidence type="ECO:0000256" key="1">
    <source>
        <dbReference type="SAM" id="MobiDB-lite"/>
    </source>
</evidence>
<feature type="region of interest" description="Disordered" evidence="1">
    <location>
        <begin position="1"/>
        <end position="23"/>
    </location>
</feature>
<comment type="caution">
    <text evidence="2">The sequence shown here is derived from an EMBL/GenBank/DDBJ whole genome shotgun (WGS) entry which is preliminary data.</text>
</comment>
<feature type="non-terminal residue" evidence="2">
    <location>
        <position position="1"/>
    </location>
</feature>
<feature type="compositionally biased region" description="Basic residues" evidence="1">
    <location>
        <begin position="261"/>
        <end position="273"/>
    </location>
</feature>
<reference evidence="2" key="1">
    <citation type="submission" date="2023-10" db="EMBL/GenBank/DDBJ databases">
        <authorList>
            <person name="Chen Y."/>
            <person name="Shah S."/>
            <person name="Dougan E. K."/>
            <person name="Thang M."/>
            <person name="Chan C."/>
        </authorList>
    </citation>
    <scope>NUCLEOTIDE SEQUENCE [LARGE SCALE GENOMIC DNA]</scope>
</reference>
<feature type="non-terminal residue" evidence="2">
    <location>
        <position position="414"/>
    </location>
</feature>
<protein>
    <submittedName>
        <fullName evidence="2">Uncharacterized protein</fullName>
    </submittedName>
</protein>
<feature type="compositionally biased region" description="Basic residues" evidence="1">
    <location>
        <begin position="104"/>
        <end position="113"/>
    </location>
</feature>
<sequence length="414" mass="43319">PPPPPCFNRDPGTNPSVGSVATRVRRVRARLTSALYTPTACGQRPLTQAGGGQGKFRTRLSGLAPPSGPNRRTTMHSYSADPRPSPAKGGQAMRAQAAQSNGTRGRRQARKRQERFNDDKNKKTQSVVTALGLASGPQEEGGGGGGGGKWEGVVGDMVPISPPRGGGAPAAARLQHAPLGLPRPRAGALSGRPASCPRARASQRGGQGARRGRAGKRPRMGGGTPPRCLRLRQFPPNFFTSAARQKCCSSGQRSGATERRIGRRAVGGKKGRAAKMPGPGSPAARAGRSLLLGRGDGRGRAAGRWLVGSLRQVTWAMPVSTARRMQYNNLAARHVEQVLPARERRRLAAARPRACGERADGEGLEAEPAPPRGWRGPLQHHLGRTSRSRHAPPRGAARPGEGGGGTVRGAPAAA</sequence>
<evidence type="ECO:0000313" key="3">
    <source>
        <dbReference type="Proteomes" id="UP001189429"/>
    </source>
</evidence>
<feature type="region of interest" description="Disordered" evidence="1">
    <location>
        <begin position="185"/>
        <end position="230"/>
    </location>
</feature>
<feature type="compositionally biased region" description="Gly residues" evidence="1">
    <location>
        <begin position="139"/>
        <end position="150"/>
    </location>
</feature>
<feature type="region of interest" description="Disordered" evidence="1">
    <location>
        <begin position="347"/>
        <end position="414"/>
    </location>
</feature>
<name>A0ABN9RHZ6_9DINO</name>
<dbReference type="Proteomes" id="UP001189429">
    <property type="component" value="Unassembled WGS sequence"/>
</dbReference>
<evidence type="ECO:0000313" key="2">
    <source>
        <dbReference type="EMBL" id="CAK0817668.1"/>
    </source>
</evidence>
<dbReference type="EMBL" id="CAUYUJ010006524">
    <property type="protein sequence ID" value="CAK0817668.1"/>
    <property type="molecule type" value="Genomic_DNA"/>
</dbReference>
<proteinExistence type="predicted"/>
<feature type="region of interest" description="Disordered" evidence="1">
    <location>
        <begin position="250"/>
        <end position="285"/>
    </location>
</feature>
<gene>
    <name evidence="2" type="ORF">PCOR1329_LOCUS20196</name>
</gene>
<accession>A0ABN9RHZ6</accession>
<feature type="compositionally biased region" description="Basic residues" evidence="1">
    <location>
        <begin position="210"/>
        <end position="219"/>
    </location>
</feature>
<feature type="region of interest" description="Disordered" evidence="1">
    <location>
        <begin position="38"/>
        <end position="151"/>
    </location>
</feature>
<keyword evidence="3" id="KW-1185">Reference proteome</keyword>
<organism evidence="2 3">
    <name type="scientific">Prorocentrum cordatum</name>
    <dbReference type="NCBI Taxonomy" id="2364126"/>
    <lineage>
        <taxon>Eukaryota</taxon>
        <taxon>Sar</taxon>
        <taxon>Alveolata</taxon>
        <taxon>Dinophyceae</taxon>
        <taxon>Prorocentrales</taxon>
        <taxon>Prorocentraceae</taxon>
        <taxon>Prorocentrum</taxon>
    </lineage>
</organism>
<feature type="compositionally biased region" description="Basic residues" evidence="1">
    <location>
        <begin position="381"/>
        <end position="392"/>
    </location>
</feature>